<dbReference type="GO" id="GO:0005096">
    <property type="term" value="F:GTPase activator activity"/>
    <property type="evidence" value="ECO:0007669"/>
    <property type="project" value="UniProtKB-KW"/>
</dbReference>
<protein>
    <recommendedName>
        <fullName evidence="13">Rho GTPase-activating protein 26</fullName>
    </recommendedName>
</protein>
<dbReference type="Pfam" id="PF14604">
    <property type="entry name" value="SH3_9"/>
    <property type="match status" value="1"/>
</dbReference>
<feature type="compositionally biased region" description="Low complexity" evidence="7">
    <location>
        <begin position="773"/>
        <end position="787"/>
    </location>
</feature>
<keyword evidence="12" id="KW-1185">Reference proteome</keyword>
<dbReference type="CDD" id="cd11882">
    <property type="entry name" value="SH3_GRAF-like"/>
    <property type="match status" value="1"/>
</dbReference>
<keyword evidence="3" id="KW-0343">GTPase activation</keyword>
<evidence type="ECO:0000256" key="6">
    <source>
        <dbReference type="SAM" id="Coils"/>
    </source>
</evidence>
<dbReference type="SMART" id="SM00324">
    <property type="entry name" value="RhoGAP"/>
    <property type="match status" value="1"/>
</dbReference>
<dbReference type="SMART" id="SM00233">
    <property type="entry name" value="PH"/>
    <property type="match status" value="1"/>
</dbReference>
<evidence type="ECO:0000256" key="7">
    <source>
        <dbReference type="SAM" id="MobiDB-lite"/>
    </source>
</evidence>
<dbReference type="FunFam" id="2.30.30.40:FF:000055">
    <property type="entry name" value="rho GTPase-activating protein 26 isoform X1"/>
    <property type="match status" value="1"/>
</dbReference>
<dbReference type="InterPro" id="IPR036028">
    <property type="entry name" value="SH3-like_dom_sf"/>
</dbReference>
<keyword evidence="2 5" id="KW-0728">SH3 domain</keyword>
<evidence type="ECO:0000256" key="2">
    <source>
        <dbReference type="ARBA" id="ARBA00022443"/>
    </source>
</evidence>
<proteinExistence type="predicted"/>
<evidence type="ECO:0000313" key="12">
    <source>
        <dbReference type="Proteomes" id="UP001634394"/>
    </source>
</evidence>
<dbReference type="Proteomes" id="UP001634394">
    <property type="component" value="Unassembled WGS sequence"/>
</dbReference>
<sequence>MVLRPLEFKDCLTDSLVFRQNLEQHEKELERTSKAIKSMINDGKELLAATRHLAKAQRTFSETLMDFKFECIGSQQTDDERTIAGALLEFGKLMSRIEDERKRMLETLEQFIEPLENFRKIHILAAKEGKKQFDKQTQKFCSSLERYLSLKTKINDNTFKEADAQLDMERRGFNQASMQYVLTLQEVQERKKFEFVEIVLMFMRSLLTFYHEGYETAGDYKDYLNDLQLTLQKTRENFDNTREQAQDLMLRMLENRGMTQYLSQAALKSLEQSGILRGTWSREGYLYLMEKKMALGVTWTKYWCCYNKDNKNFYMIPFNQTAGMGKISMNSMGETLKLASCIRRATDSIDRRFCFDATFEDKQSTMTFQALSEEDRKLWLEALDGKEPVYIRPRSISEETSLDDTGFQFVKKCIAAIESKGLDEQGLYRVVGVNSKVNKLIAVGLDKKKADKLSLDEYEIKTITSAVKNYLRSLPEPLMTFRFHSDFINAAKQEDKIKRIHDIHTLIRQLPSSHREMLEVIIRHLRRVADNSQKNLMPVANIGVCFGPTLMRPEEETMESIMDIKFCNIVIEILINHCKQIFEENPDEAVYGTSAELASTILPSSKTKHSPQRPYSNVPLWQQDMQDSKHIYENRANLPFAEARLSQASLRFDEARTNQANLSFTETRSSQVSLPFAEARAKLRPVDTHNTNTGGYDNQSYNSTSGSSESLQSNHVYSPKLHSSSGGLAVTRPGHNQYSNNSALDMANRLISSTSDVPTLTSSINSSTPVSMTGSVTGTLGSNSNNSSLRLKRRTVRALFHCEAENENELSFEPNMIIKNVRESKEPGWLEGTINGKTGLIPENYVEYID</sequence>
<keyword evidence="6" id="KW-0175">Coiled coil</keyword>
<dbReference type="SUPFAM" id="SSF48350">
    <property type="entry name" value="GTPase activation domain, GAP"/>
    <property type="match status" value="1"/>
</dbReference>
<dbReference type="Gene3D" id="1.20.1270.60">
    <property type="entry name" value="Arfaptin homology (AH) domain/BAR domain"/>
    <property type="match status" value="1"/>
</dbReference>
<evidence type="ECO:0000256" key="4">
    <source>
        <dbReference type="ARBA" id="ARBA00022490"/>
    </source>
</evidence>
<dbReference type="SMART" id="SM00326">
    <property type="entry name" value="SH3"/>
    <property type="match status" value="1"/>
</dbReference>
<feature type="domain" description="SH3" evidence="8">
    <location>
        <begin position="791"/>
        <end position="850"/>
    </location>
</feature>
<dbReference type="InterPro" id="IPR047225">
    <property type="entry name" value="PH_GRAF"/>
</dbReference>
<feature type="domain" description="Rho-GAP" evidence="10">
    <location>
        <begin position="400"/>
        <end position="582"/>
    </location>
</feature>
<feature type="region of interest" description="Disordered" evidence="7">
    <location>
        <begin position="686"/>
        <end position="741"/>
    </location>
</feature>
<dbReference type="Pfam" id="PF16746">
    <property type="entry name" value="BAR_3"/>
    <property type="match status" value="1"/>
</dbReference>
<feature type="domain" description="PH" evidence="9">
    <location>
        <begin position="279"/>
        <end position="388"/>
    </location>
</feature>
<dbReference type="Gene3D" id="2.30.29.30">
    <property type="entry name" value="Pleckstrin-homology domain (PH domain)/Phosphotyrosine-binding domain (PTB)"/>
    <property type="match status" value="1"/>
</dbReference>
<dbReference type="CDD" id="cd07602">
    <property type="entry name" value="BAR_RhoGAP_OPHN1-like"/>
    <property type="match status" value="1"/>
</dbReference>
<keyword evidence="4" id="KW-0963">Cytoplasm</keyword>
<dbReference type="InterPro" id="IPR000198">
    <property type="entry name" value="RhoGAP_dom"/>
</dbReference>
<name>A0ABD3X0R5_SINWO</name>
<comment type="caution">
    <text evidence="11">The sequence shown here is derived from an EMBL/GenBank/DDBJ whole genome shotgun (WGS) entry which is preliminary data.</text>
</comment>
<dbReference type="InterPro" id="IPR004148">
    <property type="entry name" value="BAR_dom"/>
</dbReference>
<dbReference type="Gene3D" id="2.30.30.40">
    <property type="entry name" value="SH3 Domains"/>
    <property type="match status" value="1"/>
</dbReference>
<evidence type="ECO:0000256" key="1">
    <source>
        <dbReference type="ARBA" id="ARBA00004496"/>
    </source>
</evidence>
<dbReference type="FunFam" id="1.20.1270.60:FF:000001">
    <property type="entry name" value="Rho GTPase-activating protein 26"/>
    <property type="match status" value="1"/>
</dbReference>
<evidence type="ECO:0000256" key="5">
    <source>
        <dbReference type="PROSITE-ProRule" id="PRU00192"/>
    </source>
</evidence>
<feature type="region of interest" description="Disordered" evidence="7">
    <location>
        <begin position="756"/>
        <end position="787"/>
    </location>
</feature>
<gene>
    <name evidence="11" type="ORF">ACJMK2_032103</name>
</gene>
<evidence type="ECO:0000259" key="10">
    <source>
        <dbReference type="PROSITE" id="PS50238"/>
    </source>
</evidence>
<dbReference type="PROSITE" id="PS50002">
    <property type="entry name" value="SH3"/>
    <property type="match status" value="1"/>
</dbReference>
<dbReference type="Pfam" id="PF00169">
    <property type="entry name" value="PH"/>
    <property type="match status" value="1"/>
</dbReference>
<dbReference type="CDD" id="cd01249">
    <property type="entry name" value="BAR-PH_GRAF_family"/>
    <property type="match status" value="1"/>
</dbReference>
<dbReference type="PROSITE" id="PS50238">
    <property type="entry name" value="RHOGAP"/>
    <property type="match status" value="1"/>
</dbReference>
<dbReference type="InterPro" id="IPR047234">
    <property type="entry name" value="GRAF_fam"/>
</dbReference>
<dbReference type="InterPro" id="IPR008936">
    <property type="entry name" value="Rho_GTPase_activation_prot"/>
</dbReference>
<organism evidence="11 12">
    <name type="scientific">Sinanodonta woodiana</name>
    <name type="common">Chinese pond mussel</name>
    <name type="synonym">Anodonta woodiana</name>
    <dbReference type="NCBI Taxonomy" id="1069815"/>
    <lineage>
        <taxon>Eukaryota</taxon>
        <taxon>Metazoa</taxon>
        <taxon>Spiralia</taxon>
        <taxon>Lophotrochozoa</taxon>
        <taxon>Mollusca</taxon>
        <taxon>Bivalvia</taxon>
        <taxon>Autobranchia</taxon>
        <taxon>Heteroconchia</taxon>
        <taxon>Palaeoheterodonta</taxon>
        <taxon>Unionida</taxon>
        <taxon>Unionoidea</taxon>
        <taxon>Unionidae</taxon>
        <taxon>Unioninae</taxon>
        <taxon>Sinanodonta</taxon>
    </lineage>
</organism>
<dbReference type="Pfam" id="PF00620">
    <property type="entry name" value="RhoGAP"/>
    <property type="match status" value="1"/>
</dbReference>
<evidence type="ECO:0000313" key="11">
    <source>
        <dbReference type="EMBL" id="KAL3879824.1"/>
    </source>
</evidence>
<evidence type="ECO:0000259" key="8">
    <source>
        <dbReference type="PROSITE" id="PS50002"/>
    </source>
</evidence>
<dbReference type="FunFam" id="1.10.555.10:FF:000006">
    <property type="entry name" value="Rho GTPase activating protein 26"/>
    <property type="match status" value="1"/>
</dbReference>
<dbReference type="GO" id="GO:0005829">
    <property type="term" value="C:cytosol"/>
    <property type="evidence" value="ECO:0007669"/>
    <property type="project" value="UniProtKB-ARBA"/>
</dbReference>
<dbReference type="InterPro" id="IPR001452">
    <property type="entry name" value="SH3_domain"/>
</dbReference>
<feature type="compositionally biased region" description="Polar residues" evidence="7">
    <location>
        <begin position="688"/>
        <end position="726"/>
    </location>
</feature>
<dbReference type="SUPFAM" id="SSF50044">
    <property type="entry name" value="SH3-domain"/>
    <property type="match status" value="1"/>
</dbReference>
<dbReference type="InterPro" id="IPR027267">
    <property type="entry name" value="AH/BAR_dom_sf"/>
</dbReference>
<dbReference type="SUPFAM" id="SSF50729">
    <property type="entry name" value="PH domain-like"/>
    <property type="match status" value="1"/>
</dbReference>
<comment type="subcellular location">
    <subcellularLocation>
        <location evidence="1">Cytoplasm</location>
    </subcellularLocation>
</comment>
<dbReference type="PANTHER" id="PTHR12552:SF1">
    <property type="entry name" value="RHO GTPASE-ACTIVATING PROTEIN GRAF"/>
    <property type="match status" value="1"/>
</dbReference>
<dbReference type="AlphaFoldDB" id="A0ABD3X0R5"/>
<dbReference type="PROSITE" id="PS50003">
    <property type="entry name" value="PH_DOMAIN"/>
    <property type="match status" value="1"/>
</dbReference>
<dbReference type="Gene3D" id="1.10.555.10">
    <property type="entry name" value="Rho GTPase activation protein"/>
    <property type="match status" value="1"/>
</dbReference>
<evidence type="ECO:0000259" key="9">
    <source>
        <dbReference type="PROSITE" id="PS50003"/>
    </source>
</evidence>
<dbReference type="InterPro" id="IPR001849">
    <property type="entry name" value="PH_domain"/>
</dbReference>
<accession>A0ABD3X0R5</accession>
<dbReference type="PANTHER" id="PTHR12552">
    <property type="entry name" value="OLIGOPHRENIN 1"/>
    <property type="match status" value="1"/>
</dbReference>
<dbReference type="InterPro" id="IPR011993">
    <property type="entry name" value="PH-like_dom_sf"/>
</dbReference>
<evidence type="ECO:0000256" key="3">
    <source>
        <dbReference type="ARBA" id="ARBA00022468"/>
    </source>
</evidence>
<dbReference type="EMBL" id="JBJQND010000004">
    <property type="protein sequence ID" value="KAL3879823.1"/>
    <property type="molecule type" value="Genomic_DNA"/>
</dbReference>
<dbReference type="SUPFAM" id="SSF103657">
    <property type="entry name" value="BAR/IMD domain-like"/>
    <property type="match status" value="1"/>
</dbReference>
<dbReference type="EMBL" id="JBJQND010000004">
    <property type="protein sequence ID" value="KAL3879824.1"/>
    <property type="molecule type" value="Genomic_DNA"/>
</dbReference>
<feature type="compositionally biased region" description="Polar residues" evidence="7">
    <location>
        <begin position="756"/>
        <end position="772"/>
    </location>
</feature>
<reference evidence="11 12" key="1">
    <citation type="submission" date="2024-11" db="EMBL/GenBank/DDBJ databases">
        <title>Chromosome-level genome assembly of the freshwater bivalve Anodonta woodiana.</title>
        <authorList>
            <person name="Chen X."/>
        </authorList>
    </citation>
    <scope>NUCLEOTIDE SEQUENCE [LARGE SCALE GENOMIC DNA]</scope>
    <source>
        <strain evidence="11">MN2024</strain>
        <tissue evidence="11">Gills</tissue>
    </source>
</reference>
<evidence type="ECO:0008006" key="13">
    <source>
        <dbReference type="Google" id="ProtNLM"/>
    </source>
</evidence>
<feature type="coiled-coil region" evidence="6">
    <location>
        <begin position="224"/>
        <end position="251"/>
    </location>
</feature>